<dbReference type="Gene3D" id="3.20.20.80">
    <property type="entry name" value="Glycosidases"/>
    <property type="match status" value="1"/>
</dbReference>
<protein>
    <recommendedName>
        <fullName evidence="3">Glycosyl hydrolase</fullName>
    </recommendedName>
</protein>
<dbReference type="Proteomes" id="UP001211044">
    <property type="component" value="Chromosome"/>
</dbReference>
<evidence type="ECO:0000313" key="2">
    <source>
        <dbReference type="Proteomes" id="UP001211044"/>
    </source>
</evidence>
<accession>A0AB38XM90</accession>
<gene>
    <name evidence="1" type="ORF">PIG85_07420</name>
</gene>
<dbReference type="InterPro" id="IPR017853">
    <property type="entry name" value="GH"/>
</dbReference>
<reference evidence="1" key="1">
    <citation type="submission" date="2023-01" db="EMBL/GenBank/DDBJ databases">
        <title>Comparative Genomic Analysis of the Clinically-Derived Winkia Strain NY0527 Provides Evidence into the Taxonomic Reassignment of Winkia neuii and Characterizes Their Virulence Traits.</title>
        <authorList>
            <person name="Cai X."/>
            <person name="Peng Y."/>
            <person name="Li M."/>
            <person name="Qiu Y."/>
            <person name="Wang Y."/>
            <person name="Xu L."/>
            <person name="Hou Q."/>
        </authorList>
    </citation>
    <scope>NUCLEOTIDE SEQUENCE</scope>
    <source>
        <strain evidence="1">NY0527</strain>
    </source>
</reference>
<dbReference type="AlphaFoldDB" id="A0AB38XM90"/>
<name>A0AB38XM90_9ACTO</name>
<dbReference type="SUPFAM" id="SSF51445">
    <property type="entry name" value="(Trans)glycosidases"/>
    <property type="match status" value="1"/>
</dbReference>
<dbReference type="KEGG" id="wne:PIG85_07420"/>
<dbReference type="RefSeq" id="WP_004807653.1">
    <property type="nucleotide sequence ID" value="NZ_CP116394.1"/>
</dbReference>
<sequence length="385" mass="43474">MKVGVNYVPRKGWFYQWAHLDKAAVHDDFQAIRQIGLDHVRIFPLWPLLQPNRTLISNSALDDVQWMAEEAVQCGLEVSVDVLQGHLSSYDFLPSWVLSWHKRNIFTDPQVVQAQRELVGRICERLAPLQGASGICLGNEIVQFAANRHPHPCELNSDQAAKWVDSLLEEAQRAWPQGTHTFCFDDDVLFDPTQPFTPREAAKGGAMTVHAWIFGRLGPKLGKDHPWLNLFARYLLELLRAWGPRKPLWLQEVGAPLNYLSAERAPEFVTESLKHAAVVEELEQVTWWCSHDLDPSLADFPQVEYALGIFDYKGNLKPTGQALADFKQGYADGTVTPYRAGKETLPIEAPDSGRISTRPDGQLFATWAQAIEDGTPLRLEVQHVR</sequence>
<evidence type="ECO:0008006" key="3">
    <source>
        <dbReference type="Google" id="ProtNLM"/>
    </source>
</evidence>
<dbReference type="EMBL" id="CP116394">
    <property type="protein sequence ID" value="WCE45480.1"/>
    <property type="molecule type" value="Genomic_DNA"/>
</dbReference>
<proteinExistence type="predicted"/>
<organism evidence="1 2">
    <name type="scientific">Winkia neuii subsp. anitrata</name>
    <dbReference type="NCBI Taxonomy" id="29318"/>
    <lineage>
        <taxon>Bacteria</taxon>
        <taxon>Bacillati</taxon>
        <taxon>Actinomycetota</taxon>
        <taxon>Actinomycetes</taxon>
        <taxon>Actinomycetales</taxon>
        <taxon>Actinomycetaceae</taxon>
        <taxon>Winkia</taxon>
    </lineage>
</organism>
<evidence type="ECO:0000313" key="1">
    <source>
        <dbReference type="EMBL" id="WCE45480.1"/>
    </source>
</evidence>